<reference evidence="4" key="1">
    <citation type="submission" date="2021-05" db="EMBL/GenBank/DDBJ databases">
        <authorList>
            <person name="Pietrasiak N."/>
            <person name="Ward R."/>
            <person name="Stajich J.E."/>
            <person name="Kurbessoian T."/>
        </authorList>
    </citation>
    <scope>NUCLEOTIDE SEQUENCE</scope>
    <source>
        <strain evidence="4">UHER 2000/2452</strain>
    </source>
</reference>
<evidence type="ECO:0000256" key="1">
    <source>
        <dbReference type="ARBA" id="ARBA00022679"/>
    </source>
</evidence>
<dbReference type="PANTHER" id="PTHR43800">
    <property type="entry name" value="PEPTIDYL-LYSINE N-ACETYLTRANSFERASE YJAB"/>
    <property type="match status" value="1"/>
</dbReference>
<comment type="caution">
    <text evidence="4">The sequence shown here is derived from an EMBL/GenBank/DDBJ whole genome shotgun (WGS) entry which is preliminary data.</text>
</comment>
<feature type="compositionally biased region" description="Polar residues" evidence="3">
    <location>
        <begin position="419"/>
        <end position="429"/>
    </location>
</feature>
<dbReference type="AlphaFoldDB" id="A0A951QD72"/>
<accession>A0A951QD72</accession>
<feature type="compositionally biased region" description="Basic and acidic residues" evidence="3">
    <location>
        <begin position="399"/>
        <end position="415"/>
    </location>
</feature>
<sequence length="429" mass="48352">MTSALPQTSTLTIRPFQHRDLDAIVSLATSETAVESSSTVESSDKDVDLGRQMQTVRRWYGLLKCLSLFPNPLRYFFCTYVAEQVSQVCGMIQVAPFNKTRSTWYVKQVTVDAAILSGITSLSSDIGSQLLRHCFQAIWEARTWLIEVNVNDKSTLALYRQNGFQTLAHLTSWAIASDILQALAEREPDLPNLLPVSNADAVLLHQLDTVSMPPLIRQVFDRHVIDFRSGLFGSIVKRVSHWLNKTDSISGYVFEPQRKAAIGYFNLQFCRDGSRPHYAELTVHPAYTWLYPELLAQMARLVKDLPPQSIHLTSTDYQQEREEFLEQIGATRSEHTLMMSRSVWHKLRESRFVALEGLQLSEVLQGLQPSRKPVPGRFSFVDSIPQDPSTGVVPPLKVDLAKSEPAKSDRVKPEKGFSLTESDNAELSN</sequence>
<dbReference type="EMBL" id="JAHHHD010000010">
    <property type="protein sequence ID" value="MBW4659208.1"/>
    <property type="molecule type" value="Genomic_DNA"/>
</dbReference>
<feature type="region of interest" description="Disordered" evidence="3">
    <location>
        <begin position="382"/>
        <end position="429"/>
    </location>
</feature>
<evidence type="ECO:0000313" key="5">
    <source>
        <dbReference type="Proteomes" id="UP000757435"/>
    </source>
</evidence>
<evidence type="ECO:0000313" key="4">
    <source>
        <dbReference type="EMBL" id="MBW4659208.1"/>
    </source>
</evidence>
<dbReference type="PANTHER" id="PTHR43800:SF1">
    <property type="entry name" value="PEPTIDYL-LYSINE N-ACETYLTRANSFERASE YJAB"/>
    <property type="match status" value="1"/>
</dbReference>
<keyword evidence="2" id="KW-0012">Acyltransferase</keyword>
<dbReference type="InterPro" id="IPR016181">
    <property type="entry name" value="Acyl_CoA_acyltransferase"/>
</dbReference>
<dbReference type="Gene3D" id="3.40.630.30">
    <property type="match status" value="1"/>
</dbReference>
<keyword evidence="1" id="KW-0808">Transferase</keyword>
<gene>
    <name evidence="4" type="ORF">KME15_11075</name>
</gene>
<evidence type="ECO:0000256" key="3">
    <source>
        <dbReference type="SAM" id="MobiDB-lite"/>
    </source>
</evidence>
<organism evidence="4 5">
    <name type="scientific">Drouetiella hepatica Uher 2000/2452</name>
    <dbReference type="NCBI Taxonomy" id="904376"/>
    <lineage>
        <taxon>Bacteria</taxon>
        <taxon>Bacillati</taxon>
        <taxon>Cyanobacteriota</taxon>
        <taxon>Cyanophyceae</taxon>
        <taxon>Oculatellales</taxon>
        <taxon>Oculatellaceae</taxon>
        <taxon>Drouetiella</taxon>
    </lineage>
</organism>
<name>A0A951QD72_9CYAN</name>
<dbReference type="Proteomes" id="UP000757435">
    <property type="component" value="Unassembled WGS sequence"/>
</dbReference>
<evidence type="ECO:0000256" key="2">
    <source>
        <dbReference type="ARBA" id="ARBA00023315"/>
    </source>
</evidence>
<proteinExistence type="predicted"/>
<protein>
    <submittedName>
        <fullName evidence="4">GNAT family N-acetyltransferase</fullName>
    </submittedName>
</protein>
<dbReference type="SUPFAM" id="SSF55729">
    <property type="entry name" value="Acyl-CoA N-acyltransferases (Nat)"/>
    <property type="match status" value="1"/>
</dbReference>
<reference evidence="4" key="2">
    <citation type="journal article" date="2022" name="Microbiol. Resour. Announc.">
        <title>Metagenome Sequencing to Explore Phylogenomics of Terrestrial Cyanobacteria.</title>
        <authorList>
            <person name="Ward R.D."/>
            <person name="Stajich J.E."/>
            <person name="Johansen J.R."/>
            <person name="Huntemann M."/>
            <person name="Clum A."/>
            <person name="Foster B."/>
            <person name="Foster B."/>
            <person name="Roux S."/>
            <person name="Palaniappan K."/>
            <person name="Varghese N."/>
            <person name="Mukherjee S."/>
            <person name="Reddy T.B.K."/>
            <person name="Daum C."/>
            <person name="Copeland A."/>
            <person name="Chen I.A."/>
            <person name="Ivanova N.N."/>
            <person name="Kyrpides N.C."/>
            <person name="Shapiro N."/>
            <person name="Eloe-Fadrosh E.A."/>
            <person name="Pietrasiak N."/>
        </authorList>
    </citation>
    <scope>NUCLEOTIDE SEQUENCE</scope>
    <source>
        <strain evidence="4">UHER 2000/2452</strain>
    </source>
</reference>
<dbReference type="GO" id="GO:0016746">
    <property type="term" value="F:acyltransferase activity"/>
    <property type="evidence" value="ECO:0007669"/>
    <property type="project" value="UniProtKB-KW"/>
</dbReference>